<organism evidence="3">
    <name type="scientific">marine metagenome</name>
    <dbReference type="NCBI Taxonomy" id="408172"/>
    <lineage>
        <taxon>unclassified sequences</taxon>
        <taxon>metagenomes</taxon>
        <taxon>ecological metagenomes</taxon>
    </lineage>
</organism>
<dbReference type="InterPro" id="IPR011990">
    <property type="entry name" value="TPR-like_helical_dom_sf"/>
</dbReference>
<proteinExistence type="predicted"/>
<gene>
    <name evidence="3" type="ORF">METZ01_LOCUS426360</name>
</gene>
<keyword evidence="2" id="KW-0802">TPR repeat</keyword>
<dbReference type="Pfam" id="PF13432">
    <property type="entry name" value="TPR_16"/>
    <property type="match status" value="1"/>
</dbReference>
<dbReference type="Gene3D" id="1.25.40.10">
    <property type="entry name" value="Tetratricopeptide repeat domain"/>
    <property type="match status" value="3"/>
</dbReference>
<dbReference type="AlphaFoldDB" id="A0A382XR24"/>
<evidence type="ECO:0000256" key="1">
    <source>
        <dbReference type="ARBA" id="ARBA00022737"/>
    </source>
</evidence>
<dbReference type="SUPFAM" id="SSF48452">
    <property type="entry name" value="TPR-like"/>
    <property type="match status" value="1"/>
</dbReference>
<evidence type="ECO:0000313" key="3">
    <source>
        <dbReference type="EMBL" id="SVD73506.1"/>
    </source>
</evidence>
<dbReference type="EMBL" id="UINC01169794">
    <property type="protein sequence ID" value="SVD73506.1"/>
    <property type="molecule type" value="Genomic_DNA"/>
</dbReference>
<accession>A0A382XR24</accession>
<dbReference type="Pfam" id="PF07720">
    <property type="entry name" value="TPR_3"/>
    <property type="match status" value="1"/>
</dbReference>
<sequence>SFFSKLFDKIGLTNSILNNIKHKVPSSNSSLAHAYNGLGWSQYHKKKYIQAAEKFRFAFADREYFLEASKGLGLALYNVGQYKEAANILKPVVQLNPEELDMAYKLDMSILMSWDVTNAKKYFLKNLVYYPLRSSLYMGLGWLNYRDRKQDLAIEYFLKAISLDPSFALTDEFKTLLSRARFGWQIYNKIGWAYYEKRDYKNAITMFQISLKKQPNKSESRKGLGYALNKFGNISEAARYLNKALELNNDPNPVSEMIYDDSLNTPYS</sequence>
<feature type="non-terminal residue" evidence="3">
    <location>
        <position position="1"/>
    </location>
</feature>
<dbReference type="PANTHER" id="PTHR45586">
    <property type="entry name" value="TPR REPEAT-CONTAINING PROTEIN PA4667"/>
    <property type="match status" value="1"/>
</dbReference>
<dbReference type="PROSITE" id="PS50005">
    <property type="entry name" value="TPR"/>
    <property type="match status" value="4"/>
</dbReference>
<dbReference type="Pfam" id="PF13181">
    <property type="entry name" value="TPR_8"/>
    <property type="match status" value="1"/>
</dbReference>
<dbReference type="InterPro" id="IPR051012">
    <property type="entry name" value="CellSynth/LPSAsmb/PSIAsmb"/>
</dbReference>
<dbReference type="InterPro" id="IPR011716">
    <property type="entry name" value="TPR-3"/>
</dbReference>
<protein>
    <submittedName>
        <fullName evidence="3">Uncharacterized protein</fullName>
    </submittedName>
</protein>
<evidence type="ECO:0000256" key="2">
    <source>
        <dbReference type="ARBA" id="ARBA00022803"/>
    </source>
</evidence>
<keyword evidence="1" id="KW-0677">Repeat</keyword>
<dbReference type="SMART" id="SM00028">
    <property type="entry name" value="TPR"/>
    <property type="match status" value="5"/>
</dbReference>
<reference evidence="3" key="1">
    <citation type="submission" date="2018-05" db="EMBL/GenBank/DDBJ databases">
        <authorList>
            <person name="Lanie J.A."/>
            <person name="Ng W.-L."/>
            <person name="Kazmierczak K.M."/>
            <person name="Andrzejewski T.M."/>
            <person name="Davidsen T.M."/>
            <person name="Wayne K.J."/>
            <person name="Tettelin H."/>
            <person name="Glass J.I."/>
            <person name="Rusch D."/>
            <person name="Podicherti R."/>
            <person name="Tsui H.-C.T."/>
            <person name="Winkler M.E."/>
        </authorList>
    </citation>
    <scope>NUCLEOTIDE SEQUENCE</scope>
</reference>
<name>A0A382XR24_9ZZZZ</name>
<dbReference type="InterPro" id="IPR019734">
    <property type="entry name" value="TPR_rpt"/>
</dbReference>
<feature type="non-terminal residue" evidence="3">
    <location>
        <position position="268"/>
    </location>
</feature>
<dbReference type="PANTHER" id="PTHR45586:SF1">
    <property type="entry name" value="LIPOPOLYSACCHARIDE ASSEMBLY PROTEIN B"/>
    <property type="match status" value="1"/>
</dbReference>